<proteinExistence type="predicted"/>
<dbReference type="AlphaFoldDB" id="A0A0K2UHI3"/>
<organism evidence="1">
    <name type="scientific">Lepeophtheirus salmonis</name>
    <name type="common">Salmon louse</name>
    <name type="synonym">Caligus salmonis</name>
    <dbReference type="NCBI Taxonomy" id="72036"/>
    <lineage>
        <taxon>Eukaryota</taxon>
        <taxon>Metazoa</taxon>
        <taxon>Ecdysozoa</taxon>
        <taxon>Arthropoda</taxon>
        <taxon>Crustacea</taxon>
        <taxon>Multicrustacea</taxon>
        <taxon>Hexanauplia</taxon>
        <taxon>Copepoda</taxon>
        <taxon>Siphonostomatoida</taxon>
        <taxon>Caligidae</taxon>
        <taxon>Lepeophtheirus</taxon>
    </lineage>
</organism>
<sequence>MYNFFAFYINNDFTRVPPLCILDPNVISRNQKGFDLWRWNRSIFLMICISLSSSLPPSQSWKATCEYRKLAMLGQEFFE</sequence>
<dbReference type="EMBL" id="HACA01020036">
    <property type="protein sequence ID" value="CDW37397.1"/>
    <property type="molecule type" value="Transcribed_RNA"/>
</dbReference>
<name>A0A0K2UHI3_LEPSM</name>
<protein>
    <submittedName>
        <fullName evidence="1">Uncharacterized protein</fullName>
    </submittedName>
</protein>
<accession>A0A0K2UHI3</accession>
<evidence type="ECO:0000313" key="1">
    <source>
        <dbReference type="EMBL" id="CDW37397.1"/>
    </source>
</evidence>
<reference evidence="1" key="1">
    <citation type="submission" date="2014-05" db="EMBL/GenBank/DDBJ databases">
        <authorList>
            <person name="Chronopoulou M."/>
        </authorList>
    </citation>
    <scope>NUCLEOTIDE SEQUENCE</scope>
    <source>
        <tissue evidence="1">Whole organism</tissue>
    </source>
</reference>